<evidence type="ECO:0000313" key="1">
    <source>
        <dbReference type="EMBL" id="OWK40408.1"/>
    </source>
</evidence>
<gene>
    <name evidence="1" type="ORF">FRUB_05327</name>
</gene>
<dbReference type="Proteomes" id="UP000214646">
    <property type="component" value="Unassembled WGS sequence"/>
</dbReference>
<keyword evidence="2" id="KW-1185">Reference proteome</keyword>
<dbReference type="AlphaFoldDB" id="A0A225DP95"/>
<name>A0A225DP95_9BACT</name>
<accession>A0A225DP95</accession>
<organism evidence="1 2">
    <name type="scientific">Fimbriiglobus ruber</name>
    <dbReference type="NCBI Taxonomy" id="1908690"/>
    <lineage>
        <taxon>Bacteria</taxon>
        <taxon>Pseudomonadati</taxon>
        <taxon>Planctomycetota</taxon>
        <taxon>Planctomycetia</taxon>
        <taxon>Gemmatales</taxon>
        <taxon>Gemmataceae</taxon>
        <taxon>Fimbriiglobus</taxon>
    </lineage>
</organism>
<comment type="caution">
    <text evidence="1">The sequence shown here is derived from an EMBL/GenBank/DDBJ whole genome shotgun (WGS) entry which is preliminary data.</text>
</comment>
<dbReference type="EMBL" id="NIDE01000008">
    <property type="protein sequence ID" value="OWK40408.1"/>
    <property type="molecule type" value="Genomic_DNA"/>
</dbReference>
<proteinExistence type="predicted"/>
<reference evidence="2" key="1">
    <citation type="submission" date="2017-06" db="EMBL/GenBank/DDBJ databases">
        <title>Genome analysis of Fimbriiglobus ruber SP5, the first member of the order Planctomycetales with confirmed chitinolytic capability.</title>
        <authorList>
            <person name="Ravin N.V."/>
            <person name="Rakitin A.L."/>
            <person name="Ivanova A.A."/>
            <person name="Beletsky A.V."/>
            <person name="Kulichevskaya I.S."/>
            <person name="Mardanov A.V."/>
            <person name="Dedysh S.N."/>
        </authorList>
    </citation>
    <scope>NUCLEOTIDE SEQUENCE [LARGE SCALE GENOMIC DNA]</scope>
    <source>
        <strain evidence="2">SP5</strain>
    </source>
</reference>
<evidence type="ECO:0000313" key="2">
    <source>
        <dbReference type="Proteomes" id="UP000214646"/>
    </source>
</evidence>
<protein>
    <submittedName>
        <fullName evidence="1">Uncharacterized protein</fullName>
    </submittedName>
</protein>
<sequence length="164" mass="17881">MATQRLTVATLIGQSADLAATLFRSWASQPDPPGVDRFCTTLRANAPLLPLVYYCEWIDRWLMGDEVPGPGSVDGQHYQATCLSREETAELADRGRRQFAEEEWLAARLSEAANVWCPAGVSSVVIVVREVLEPSATDQETQAAAGVIPDWLICFGEADSGNIK</sequence>